<dbReference type="GO" id="GO:0022857">
    <property type="term" value="F:transmembrane transporter activity"/>
    <property type="evidence" value="ECO:0007669"/>
    <property type="project" value="InterPro"/>
</dbReference>
<feature type="transmembrane region" description="Helical" evidence="7">
    <location>
        <begin position="360"/>
        <end position="379"/>
    </location>
</feature>
<dbReference type="InterPro" id="IPR036259">
    <property type="entry name" value="MFS_trans_sf"/>
</dbReference>
<dbReference type="Gene3D" id="1.20.1250.20">
    <property type="entry name" value="MFS general substrate transporter like domains"/>
    <property type="match status" value="1"/>
</dbReference>
<sequence length="495" mass="54518">MPDTPTSERTPLMDHDECDSAANHGDSTRFLKETPLPKVQLGILCLLRILDPMCFTQIFPYINELVSDLHVAKDPSQIGFYSGLVESSFALSQLITIYPWGYLSDRFGRRPMVLVGVAGLTLTTILFGLSTDFTTVMITRALAGLFSGNVAVIPSMLIEITDKTNQALAFPFFGFWWPVGAIVGPLLGGLFSKPATRYPRYFDYPFLREYPYFLPCLLVAGFSALSFFVAWFWLNETRQVDKRDPQKASPPSYGSTDPNSWDSAPQDENFSVRELLNIPIIRALCASGCALSFLSSAFDVLFVLFCYSPIRSGGLAFDTSEIGFALSASGFLAALLQAFIMPTILRRVNHAVMYHFSMKIWPYLFVALPFLNIIARHGVDAGNGQLLTSTIALLWTGIVLILAFARVAFLSYSVNMLLIKQYAPNSASLGSTAGLVQFCICLSRAIGPAFASSMFALSAEKNLLWGYLWVLVMASIGLAGCLVSRNIVKESSRLQ</sequence>
<gene>
    <name evidence="9" type="ORF">AAE3_LOCUS10126</name>
</gene>
<comment type="caution">
    <text evidence="9">The sequence shown here is derived from an EMBL/GenBank/DDBJ whole genome shotgun (WGS) entry which is preliminary data.</text>
</comment>
<feature type="transmembrane region" description="Helical" evidence="7">
    <location>
        <begin position="391"/>
        <end position="414"/>
    </location>
</feature>
<dbReference type="CDD" id="cd17330">
    <property type="entry name" value="MFS_SLC46_TetA_like"/>
    <property type="match status" value="1"/>
</dbReference>
<keyword evidence="5 7" id="KW-0472">Membrane</keyword>
<dbReference type="GO" id="GO:0016020">
    <property type="term" value="C:membrane"/>
    <property type="evidence" value="ECO:0007669"/>
    <property type="project" value="UniProtKB-SubCell"/>
</dbReference>
<keyword evidence="10" id="KW-1185">Reference proteome</keyword>
<comment type="subcellular location">
    <subcellularLocation>
        <location evidence="1">Membrane</location>
        <topology evidence="1">Multi-pass membrane protein</topology>
    </subcellularLocation>
</comment>
<evidence type="ECO:0000256" key="5">
    <source>
        <dbReference type="ARBA" id="ARBA00023136"/>
    </source>
</evidence>
<feature type="transmembrane region" description="Helical" evidence="7">
    <location>
        <begin position="137"/>
        <end position="158"/>
    </location>
</feature>
<accession>A0A8S0VSY4</accession>
<feature type="transmembrane region" description="Helical" evidence="7">
    <location>
        <begin position="322"/>
        <end position="340"/>
    </location>
</feature>
<dbReference type="Pfam" id="PF07690">
    <property type="entry name" value="MFS_1"/>
    <property type="match status" value="1"/>
</dbReference>
<dbReference type="PRINTS" id="PR01035">
    <property type="entry name" value="TCRTETA"/>
</dbReference>
<keyword evidence="3 7" id="KW-0812">Transmembrane</keyword>
<feature type="region of interest" description="Disordered" evidence="6">
    <location>
        <begin position="243"/>
        <end position="263"/>
    </location>
</feature>
<reference evidence="9 10" key="1">
    <citation type="submission" date="2020-01" db="EMBL/GenBank/DDBJ databases">
        <authorList>
            <person name="Gupta K D."/>
        </authorList>
    </citation>
    <scope>NUCLEOTIDE SEQUENCE [LARGE SCALE GENOMIC DNA]</scope>
</reference>
<dbReference type="InterPro" id="IPR001958">
    <property type="entry name" value="Tet-R_TetA/multi-R_MdtG-like"/>
</dbReference>
<feature type="transmembrane region" description="Helical" evidence="7">
    <location>
        <begin position="112"/>
        <end position="131"/>
    </location>
</feature>
<keyword evidence="4 7" id="KW-1133">Transmembrane helix</keyword>
<protein>
    <recommendedName>
        <fullName evidence="8">Major facilitator superfamily (MFS) profile domain-containing protein</fullName>
    </recommendedName>
</protein>
<name>A0A8S0VSY4_CYCAE</name>
<feature type="transmembrane region" description="Helical" evidence="7">
    <location>
        <begin position="170"/>
        <end position="192"/>
    </location>
</feature>
<evidence type="ECO:0000313" key="9">
    <source>
        <dbReference type="EMBL" id="CAA7267909.1"/>
    </source>
</evidence>
<evidence type="ECO:0000313" key="10">
    <source>
        <dbReference type="Proteomes" id="UP000467700"/>
    </source>
</evidence>
<evidence type="ECO:0000256" key="6">
    <source>
        <dbReference type="SAM" id="MobiDB-lite"/>
    </source>
</evidence>
<organism evidence="9 10">
    <name type="scientific">Cyclocybe aegerita</name>
    <name type="common">Black poplar mushroom</name>
    <name type="synonym">Agrocybe aegerita</name>
    <dbReference type="NCBI Taxonomy" id="1973307"/>
    <lineage>
        <taxon>Eukaryota</taxon>
        <taxon>Fungi</taxon>
        <taxon>Dikarya</taxon>
        <taxon>Basidiomycota</taxon>
        <taxon>Agaricomycotina</taxon>
        <taxon>Agaricomycetes</taxon>
        <taxon>Agaricomycetidae</taxon>
        <taxon>Agaricales</taxon>
        <taxon>Agaricineae</taxon>
        <taxon>Bolbitiaceae</taxon>
        <taxon>Cyclocybe</taxon>
    </lineage>
</organism>
<feature type="transmembrane region" description="Helical" evidence="7">
    <location>
        <begin position="435"/>
        <end position="457"/>
    </location>
</feature>
<dbReference type="PROSITE" id="PS50850">
    <property type="entry name" value="MFS"/>
    <property type="match status" value="1"/>
</dbReference>
<feature type="transmembrane region" description="Helical" evidence="7">
    <location>
        <begin position="463"/>
        <end position="483"/>
    </location>
</feature>
<feature type="compositionally biased region" description="Polar residues" evidence="6">
    <location>
        <begin position="252"/>
        <end position="263"/>
    </location>
</feature>
<feature type="transmembrane region" description="Helical" evidence="7">
    <location>
        <begin position="283"/>
        <end position="310"/>
    </location>
</feature>
<evidence type="ECO:0000256" key="4">
    <source>
        <dbReference type="ARBA" id="ARBA00022989"/>
    </source>
</evidence>
<dbReference type="InterPro" id="IPR020846">
    <property type="entry name" value="MFS_dom"/>
</dbReference>
<evidence type="ECO:0000256" key="2">
    <source>
        <dbReference type="ARBA" id="ARBA00022448"/>
    </source>
</evidence>
<dbReference type="Proteomes" id="UP000467700">
    <property type="component" value="Unassembled WGS sequence"/>
</dbReference>
<keyword evidence="2" id="KW-0813">Transport</keyword>
<dbReference type="SUPFAM" id="SSF103473">
    <property type="entry name" value="MFS general substrate transporter"/>
    <property type="match status" value="1"/>
</dbReference>
<evidence type="ECO:0000256" key="3">
    <source>
        <dbReference type="ARBA" id="ARBA00022692"/>
    </source>
</evidence>
<dbReference type="PANTHER" id="PTHR23504">
    <property type="entry name" value="MAJOR FACILITATOR SUPERFAMILY DOMAIN-CONTAINING PROTEIN 10"/>
    <property type="match status" value="1"/>
</dbReference>
<dbReference type="OrthoDB" id="419616at2759"/>
<proteinExistence type="predicted"/>
<dbReference type="AlphaFoldDB" id="A0A8S0VSY4"/>
<evidence type="ECO:0000256" key="1">
    <source>
        <dbReference type="ARBA" id="ARBA00004141"/>
    </source>
</evidence>
<dbReference type="PANTHER" id="PTHR23504:SF15">
    <property type="entry name" value="MAJOR FACILITATOR SUPERFAMILY (MFS) PROFILE DOMAIN-CONTAINING PROTEIN"/>
    <property type="match status" value="1"/>
</dbReference>
<dbReference type="EMBL" id="CACVBS010000064">
    <property type="protein sequence ID" value="CAA7267909.1"/>
    <property type="molecule type" value="Genomic_DNA"/>
</dbReference>
<feature type="transmembrane region" description="Helical" evidence="7">
    <location>
        <begin position="212"/>
        <end position="234"/>
    </location>
</feature>
<feature type="domain" description="Major facilitator superfamily (MFS) profile" evidence="8">
    <location>
        <begin position="40"/>
        <end position="492"/>
    </location>
</feature>
<dbReference type="InterPro" id="IPR011701">
    <property type="entry name" value="MFS"/>
</dbReference>
<evidence type="ECO:0000256" key="7">
    <source>
        <dbReference type="SAM" id="Phobius"/>
    </source>
</evidence>
<evidence type="ECO:0000259" key="8">
    <source>
        <dbReference type="PROSITE" id="PS50850"/>
    </source>
</evidence>